<dbReference type="AlphaFoldDB" id="A0AAJ5WBI7"/>
<sequence>MEKVMICFDMPGVTAEQYDRVWKDLQAAGHANPKGLLHHAAAPTPNSWMVVDVWESEADFKEFGKTLMPILAKNGFSEAEPAIMPLHHMYSSPRVHEYESKI</sequence>
<proteinExistence type="predicted"/>
<gene>
    <name evidence="1" type="ORF">P0Y49_09790</name>
</gene>
<accession>A0AAJ5WBI7</accession>
<evidence type="ECO:0000313" key="1">
    <source>
        <dbReference type="EMBL" id="WEK21429.1"/>
    </source>
</evidence>
<evidence type="ECO:0000313" key="2">
    <source>
        <dbReference type="Proteomes" id="UP001214530"/>
    </source>
</evidence>
<organism evidence="1 2">
    <name type="scientific">Candidatus Pedobacter colombiensis</name>
    <dbReference type="NCBI Taxonomy" id="3121371"/>
    <lineage>
        <taxon>Bacteria</taxon>
        <taxon>Pseudomonadati</taxon>
        <taxon>Bacteroidota</taxon>
        <taxon>Sphingobacteriia</taxon>
        <taxon>Sphingobacteriales</taxon>
        <taxon>Sphingobacteriaceae</taxon>
        <taxon>Pedobacter</taxon>
    </lineage>
</organism>
<dbReference type="EMBL" id="CP119313">
    <property type="protein sequence ID" value="WEK21429.1"/>
    <property type="molecule type" value="Genomic_DNA"/>
</dbReference>
<dbReference type="Proteomes" id="UP001214530">
    <property type="component" value="Chromosome"/>
</dbReference>
<protein>
    <recommendedName>
        <fullName evidence="3">ABM domain-containing protein</fullName>
    </recommendedName>
</protein>
<reference evidence="1" key="1">
    <citation type="submission" date="2023-03" db="EMBL/GenBank/DDBJ databases">
        <title>Andean soil-derived lignocellulolytic bacterial consortium as a source of novel taxa and putative plastic-active enzymes.</title>
        <authorList>
            <person name="Diaz-Garcia L."/>
            <person name="Chuvochina M."/>
            <person name="Feuerriegel G."/>
            <person name="Bunk B."/>
            <person name="Sproer C."/>
            <person name="Streit W.R."/>
            <person name="Rodriguez L.M."/>
            <person name="Overmann J."/>
            <person name="Jimenez D.J."/>
        </authorList>
    </citation>
    <scope>NUCLEOTIDE SEQUENCE</scope>
    <source>
        <strain evidence="1">MAG 3858</strain>
    </source>
</reference>
<evidence type="ECO:0008006" key="3">
    <source>
        <dbReference type="Google" id="ProtNLM"/>
    </source>
</evidence>
<name>A0AAJ5WBI7_9SPHI</name>